<dbReference type="HOGENOM" id="CLU_076821_0_0_11"/>
<organism evidence="1 2">
    <name type="scientific">Streptomyces nodosus</name>
    <dbReference type="NCBI Taxonomy" id="40318"/>
    <lineage>
        <taxon>Bacteria</taxon>
        <taxon>Bacillati</taxon>
        <taxon>Actinomycetota</taxon>
        <taxon>Actinomycetes</taxon>
        <taxon>Kitasatosporales</taxon>
        <taxon>Streptomycetaceae</taxon>
        <taxon>Streptomyces</taxon>
    </lineage>
</organism>
<keyword evidence="2" id="KW-1185">Reference proteome</keyword>
<evidence type="ECO:0000313" key="2">
    <source>
        <dbReference type="Proteomes" id="UP000031526"/>
    </source>
</evidence>
<dbReference type="STRING" id="40318.SNOD_24285"/>
<dbReference type="RefSeq" id="WP_043444369.1">
    <property type="nucleotide sequence ID" value="NZ_CP009313.1"/>
</dbReference>
<proteinExistence type="predicted"/>
<name>A0A0B5DHY0_9ACTN</name>
<evidence type="ECO:0000313" key="1">
    <source>
        <dbReference type="EMBL" id="AJE42814.1"/>
    </source>
</evidence>
<sequence length="280" mass="29332">MAMTTGQGPTAGPGAYGRQGSSGADGAYGSTGAPVPGRPSAAARLRDQVRHGFGLVGPRNGRHTLSADQVDTLALPIGDDGVVIGVDTEGQPAVLGVNRPTPYDVVLIGGLWTAQVLALRAAATGARVAVETGRAQHWMQMVHAMGGGQNGMSVYDVGRVPPQGASAGNPVLVVRDCGMRPPRGRVVSGPWQAVLTLLPYLSPVAPRLIRQARLVGVQRVSPDEAAEIGRTMALPRTDVETLPTLHDGLTLWCTDRDRQYVMTQPTDAETGLLGMPRRMD</sequence>
<reference evidence="1 2" key="2">
    <citation type="journal article" date="2016" name="Appl. Microbiol. Biotechnol.">
        <title>Exploiting the genome sequence of Streptomyces nodosus for enhanced antibiotic production.</title>
        <authorList>
            <person name="Sweeney P."/>
            <person name="Murphy C.D."/>
            <person name="Caffrey P."/>
        </authorList>
    </citation>
    <scope>NUCLEOTIDE SEQUENCE [LARGE SCALE GENOMIC DNA]</scope>
    <source>
        <strain evidence="1 2">ATCC 14899</strain>
    </source>
</reference>
<dbReference type="EMBL" id="CP009313">
    <property type="protein sequence ID" value="AJE42814.1"/>
    <property type="molecule type" value="Genomic_DNA"/>
</dbReference>
<accession>A0A0B5DHY0</accession>
<gene>
    <name evidence="1" type="ORF">SNOD_24285</name>
</gene>
<dbReference type="Proteomes" id="UP000031526">
    <property type="component" value="Chromosome"/>
</dbReference>
<protein>
    <submittedName>
        <fullName evidence="1">Uncharacterized protein</fullName>
    </submittedName>
</protein>
<dbReference type="AlphaFoldDB" id="A0A0B5DHY0"/>
<reference evidence="2" key="1">
    <citation type="submission" date="2014-09" db="EMBL/GenBank/DDBJ databases">
        <title>Sequence of the Streptomyces nodosus genome.</title>
        <authorList>
            <person name="Sweeney P."/>
            <person name="Stephens N."/>
            <person name="Murphy C."/>
            <person name="Caffrey P."/>
        </authorList>
    </citation>
    <scope>NUCLEOTIDE SEQUENCE [LARGE SCALE GENOMIC DNA]</scope>
    <source>
        <strain evidence="2">ATCC 14899</strain>
    </source>
</reference>